<evidence type="ECO:0000256" key="2">
    <source>
        <dbReference type="ARBA" id="ARBA00009685"/>
    </source>
</evidence>
<dbReference type="NCBIfam" id="TIGR01034">
    <property type="entry name" value="metK"/>
    <property type="match status" value="1"/>
</dbReference>
<evidence type="ECO:0000256" key="5">
    <source>
        <dbReference type="ARBA" id="ARBA00022723"/>
    </source>
</evidence>
<feature type="binding site" description="in other chain" evidence="10">
    <location>
        <begin position="237"/>
        <end position="238"/>
    </location>
    <ligand>
        <name>ATP</name>
        <dbReference type="ChEBI" id="CHEBI:30616"/>
        <note>ligand shared between two neighboring subunits</note>
    </ligand>
</feature>
<keyword evidence="7 10" id="KW-0067">ATP-binding</keyword>
<evidence type="ECO:0000256" key="7">
    <source>
        <dbReference type="ARBA" id="ARBA00022840"/>
    </source>
</evidence>
<dbReference type="Pfam" id="PF00438">
    <property type="entry name" value="S-AdoMet_synt_N"/>
    <property type="match status" value="1"/>
</dbReference>
<evidence type="ECO:0000256" key="10">
    <source>
        <dbReference type="HAMAP-Rule" id="MF_00086"/>
    </source>
</evidence>
<name>A0ABY4SW78_9ENTR</name>
<feature type="binding site" evidence="10">
    <location>
        <position position="273"/>
    </location>
    <ligand>
        <name>ATP</name>
        <dbReference type="ChEBI" id="CHEBI:30616"/>
        <note>ligand shared between two neighboring subunits</note>
    </ligand>
</feature>
<protein>
    <recommendedName>
        <fullName evidence="10">S-adenosylmethionine synthase</fullName>
        <shortName evidence="10">AdoMet synthase</shortName>
        <ecNumber evidence="10">2.5.1.6</ecNumber>
    </recommendedName>
    <alternativeName>
        <fullName evidence="10">MAT</fullName>
    </alternativeName>
    <alternativeName>
        <fullName evidence="10">Methionine adenosyltransferase</fullName>
    </alternativeName>
</protein>
<dbReference type="InterPro" id="IPR022629">
    <property type="entry name" value="S-AdoMet_synt_central"/>
</dbReference>
<evidence type="ECO:0000313" key="15">
    <source>
        <dbReference type="EMBL" id="URJ25318.1"/>
    </source>
</evidence>
<dbReference type="PANTHER" id="PTHR11964">
    <property type="entry name" value="S-ADENOSYLMETHIONINE SYNTHETASE"/>
    <property type="match status" value="1"/>
</dbReference>
<feature type="binding site" description="in other chain" evidence="10">
    <location>
        <position position="56"/>
    </location>
    <ligand>
        <name>L-methionine</name>
        <dbReference type="ChEBI" id="CHEBI:57844"/>
        <note>ligand shared between two neighboring subunits</note>
    </ligand>
</feature>
<proteinExistence type="inferred from homology"/>
<keyword evidence="5 10" id="KW-0479">Metal-binding</keyword>
<keyword evidence="16" id="KW-1185">Reference proteome</keyword>
<evidence type="ECO:0000256" key="6">
    <source>
        <dbReference type="ARBA" id="ARBA00022741"/>
    </source>
</evidence>
<dbReference type="Pfam" id="PF02772">
    <property type="entry name" value="S-AdoMet_synt_M"/>
    <property type="match status" value="1"/>
</dbReference>
<feature type="binding site" description="in other chain" evidence="10">
    <location>
        <position position="277"/>
    </location>
    <ligand>
        <name>L-methionine</name>
        <dbReference type="ChEBI" id="CHEBI:57844"/>
        <note>ligand shared between two neighboring subunits</note>
    </ligand>
</feature>
<dbReference type="InterPro" id="IPR022628">
    <property type="entry name" value="S-AdoMet_synt_N"/>
</dbReference>
<comment type="cofactor">
    <cofactor evidence="10">
        <name>K(+)</name>
        <dbReference type="ChEBI" id="CHEBI:29103"/>
    </cofactor>
    <text evidence="10">Binds 1 potassium ion per subunit.</text>
</comment>
<sequence>MTQYLFTSESVSEGHSDKIADQISDAILDAILAQDPRARVACETYVKAGLVLIGGEITTTACVNIEEIARNTIRDIGYVNSDMVFNANACVILSVLNKQSAEIKYSINNDNCEKNSICFSKQAAGDQGCIFGYATNETTVLMPAPIIYAHKLIERNTQIRKNGILPWLGLDAKSQVTIAYENGKVLGISAVVMSIQHHCDISVKDVQEAAMEEIIKPVLPKQWLSSNTKIFINPGGRFIIGGPMSDCGLTGRKIIVDTYGGSARHGGGAFSGKDPSKMDRSAAYGARYAAKNIVAAGLADRCELQIVYAIGLSRPISISIETFGTEKVSCDTLMKLIDNFFDFSPYSLISMLDLLRPIYKDTAVYGHFGREHFSWEKIDKAGVLRDAVGLKCK</sequence>
<comment type="function">
    <text evidence="10">Catalyzes the formation of S-adenosylmethionine (AdoMet) from methionine and ATP. The overall synthetic reaction is composed of two sequential steps, AdoMet formation and the subsequent tripolyphosphate hydrolysis which occurs prior to release of AdoMet from the enzyme.</text>
</comment>
<dbReference type="EMBL" id="CP097762">
    <property type="protein sequence ID" value="URJ25318.1"/>
    <property type="molecule type" value="Genomic_DNA"/>
</dbReference>
<dbReference type="Gene3D" id="3.30.300.10">
    <property type="match status" value="3"/>
</dbReference>
<evidence type="ECO:0000259" key="13">
    <source>
        <dbReference type="Pfam" id="PF02772"/>
    </source>
</evidence>
<dbReference type="Pfam" id="PF02773">
    <property type="entry name" value="S-AdoMet_synt_C"/>
    <property type="match status" value="1"/>
</dbReference>
<feature type="binding site" description="in other chain" evidence="10">
    <location>
        <position position="99"/>
    </location>
    <ligand>
        <name>L-methionine</name>
        <dbReference type="ChEBI" id="CHEBI:57844"/>
        <note>ligand shared between two neighboring subunits</note>
    </ligand>
</feature>
<comment type="subcellular location">
    <subcellularLocation>
        <location evidence="10">Cytoplasm</location>
    </subcellularLocation>
</comment>
<evidence type="ECO:0000259" key="14">
    <source>
        <dbReference type="Pfam" id="PF02773"/>
    </source>
</evidence>
<gene>
    <name evidence="10 15" type="primary">metK</name>
    <name evidence="15" type="ORF">M9405_01165</name>
</gene>
<feature type="domain" description="S-adenosylmethionine synthetase central" evidence="13">
    <location>
        <begin position="122"/>
        <end position="238"/>
    </location>
</feature>
<evidence type="ECO:0000256" key="8">
    <source>
        <dbReference type="ARBA" id="ARBA00022842"/>
    </source>
</evidence>
<keyword evidence="8 10" id="KW-0460">Magnesium</keyword>
<accession>A0ABY4SW78</accession>
<keyword evidence="9 10" id="KW-0630">Potassium</keyword>
<dbReference type="InterPro" id="IPR002133">
    <property type="entry name" value="S-AdoMet_synthetase"/>
</dbReference>
<keyword evidence="3 10" id="KW-0554">One-carbon metabolism</keyword>
<dbReference type="GO" id="GO:0004478">
    <property type="term" value="F:methionine adenosyltransferase activity"/>
    <property type="evidence" value="ECO:0007669"/>
    <property type="project" value="UniProtKB-EC"/>
</dbReference>
<feature type="binding site" evidence="10">
    <location>
        <position position="246"/>
    </location>
    <ligand>
        <name>L-methionine</name>
        <dbReference type="ChEBI" id="CHEBI:57844"/>
        <note>ligand shared between two neighboring subunits</note>
    </ligand>
</feature>
<dbReference type="HAMAP" id="MF_00086">
    <property type="entry name" value="S_AdoMet_synth1"/>
    <property type="match status" value="1"/>
</dbReference>
<evidence type="ECO:0000256" key="3">
    <source>
        <dbReference type="ARBA" id="ARBA00022563"/>
    </source>
</evidence>
<evidence type="ECO:0000256" key="9">
    <source>
        <dbReference type="ARBA" id="ARBA00022958"/>
    </source>
</evidence>
<keyword evidence="10" id="KW-0963">Cytoplasm</keyword>
<dbReference type="PIRSF" id="PIRSF000497">
    <property type="entry name" value="MAT"/>
    <property type="match status" value="1"/>
</dbReference>
<organism evidence="15 16">
    <name type="scientific">Candidatus Blochmannia ocreatus</name>
    <name type="common">nom. nud.</name>
    <dbReference type="NCBI Taxonomy" id="251538"/>
    <lineage>
        <taxon>Bacteria</taxon>
        <taxon>Pseudomonadati</taxon>
        <taxon>Pseudomonadota</taxon>
        <taxon>Gammaproteobacteria</taxon>
        <taxon>Enterobacterales</taxon>
        <taxon>Enterobacteriaceae</taxon>
        <taxon>ant endosymbionts</taxon>
        <taxon>Candidatus Blochmanniella</taxon>
    </lineage>
</organism>
<feature type="domain" description="S-adenosylmethionine synthetase N-terminal" evidence="12">
    <location>
        <begin position="3"/>
        <end position="101"/>
    </location>
</feature>
<dbReference type="CDD" id="cd18079">
    <property type="entry name" value="S-AdoMet_synt"/>
    <property type="match status" value="1"/>
</dbReference>
<dbReference type="InterPro" id="IPR022631">
    <property type="entry name" value="ADOMET_SYNTHASE_CS"/>
</dbReference>
<feature type="domain" description="S-adenosylmethionine synthetase C-terminal" evidence="14">
    <location>
        <begin position="240"/>
        <end position="377"/>
    </location>
</feature>
<feature type="binding site" evidence="10">
    <location>
        <position position="43"/>
    </location>
    <ligand>
        <name>K(+)</name>
        <dbReference type="ChEBI" id="CHEBI:29103"/>
    </ligand>
</feature>
<feature type="binding site" evidence="10">
    <location>
        <position position="17"/>
    </location>
    <ligand>
        <name>Mg(2+)</name>
        <dbReference type="ChEBI" id="CHEBI:18420"/>
    </ligand>
</feature>
<dbReference type="RefSeq" id="WP_250223449.1">
    <property type="nucleotide sequence ID" value="NZ_CP097762.1"/>
</dbReference>
<comment type="catalytic activity">
    <reaction evidence="10">
        <text>L-methionine + ATP + H2O = S-adenosyl-L-methionine + phosphate + diphosphate</text>
        <dbReference type="Rhea" id="RHEA:21080"/>
        <dbReference type="ChEBI" id="CHEBI:15377"/>
        <dbReference type="ChEBI" id="CHEBI:30616"/>
        <dbReference type="ChEBI" id="CHEBI:33019"/>
        <dbReference type="ChEBI" id="CHEBI:43474"/>
        <dbReference type="ChEBI" id="CHEBI:57844"/>
        <dbReference type="ChEBI" id="CHEBI:59789"/>
        <dbReference type="EC" id="2.5.1.6"/>
    </reaction>
</comment>
<dbReference type="InterPro" id="IPR022636">
    <property type="entry name" value="S-AdoMet_synthetase_sfam"/>
</dbReference>
<evidence type="ECO:0000256" key="1">
    <source>
        <dbReference type="ARBA" id="ARBA00005224"/>
    </source>
</evidence>
<reference evidence="15" key="1">
    <citation type="submission" date="2022-05" db="EMBL/GenBank/DDBJ databases">
        <title>Impact of host demography and evolutionary history on endosymbiont molecular evolution: a test in carpenter ants (Genus Camponotus) and their Blochmannia endosymbionts.</title>
        <authorList>
            <person name="Manthey J.D."/>
            <person name="Giron J.C."/>
            <person name="Hruska J.P."/>
        </authorList>
    </citation>
    <scope>NUCLEOTIDE SEQUENCE</scope>
    <source>
        <strain evidence="15">C-006</strain>
    </source>
</reference>
<feature type="binding site" evidence="10">
    <location>
        <position position="246"/>
    </location>
    <ligand>
        <name>ATP</name>
        <dbReference type="ChEBI" id="CHEBI:30616"/>
        <note>ligand shared between two neighboring subunits</note>
    </ligand>
</feature>
<keyword evidence="4 10" id="KW-0808">Transferase</keyword>
<evidence type="ECO:0000259" key="12">
    <source>
        <dbReference type="Pfam" id="PF00438"/>
    </source>
</evidence>
<dbReference type="SUPFAM" id="SSF55973">
    <property type="entry name" value="S-adenosylmethionine synthetase"/>
    <property type="match status" value="3"/>
</dbReference>
<comment type="cofactor">
    <cofactor evidence="10">
        <name>Mg(2+)</name>
        <dbReference type="ChEBI" id="CHEBI:18420"/>
    </cofactor>
    <text evidence="10">Binds 2 divalent ions per subunit.</text>
</comment>
<evidence type="ECO:0000256" key="4">
    <source>
        <dbReference type="ARBA" id="ARBA00022679"/>
    </source>
</evidence>
<feature type="binding site" description="in other chain" evidence="10">
    <location>
        <begin position="252"/>
        <end position="253"/>
    </location>
    <ligand>
        <name>ATP</name>
        <dbReference type="ChEBI" id="CHEBI:30616"/>
        <note>ligand shared between two neighboring subunits</note>
    </ligand>
</feature>
<evidence type="ECO:0000256" key="11">
    <source>
        <dbReference type="RuleBase" id="RU004462"/>
    </source>
</evidence>
<dbReference type="PROSITE" id="PS00377">
    <property type="entry name" value="ADOMET_SYNTHASE_2"/>
    <property type="match status" value="1"/>
</dbReference>
<comment type="pathway">
    <text evidence="1 10">Amino-acid biosynthesis; S-adenosyl-L-methionine biosynthesis; S-adenosyl-L-methionine from L-methionine: step 1/1.</text>
</comment>
<dbReference type="EC" id="2.5.1.6" evidence="10"/>
<feature type="binding site" description="in other chain" evidence="10">
    <location>
        <begin position="171"/>
        <end position="173"/>
    </location>
    <ligand>
        <name>ATP</name>
        <dbReference type="ChEBI" id="CHEBI:30616"/>
        <note>ligand shared between two neighboring subunits</note>
    </ligand>
</feature>
<comment type="subunit">
    <text evidence="10">Homotetramer; dimer of dimers.</text>
</comment>
<dbReference type="InterPro" id="IPR022630">
    <property type="entry name" value="S-AdoMet_synt_C"/>
</dbReference>
<feature type="binding site" description="in other chain" evidence="10">
    <location>
        <position position="15"/>
    </location>
    <ligand>
        <name>ATP</name>
        <dbReference type="ChEBI" id="CHEBI:30616"/>
        <note>ligand shared between two neighboring subunits</note>
    </ligand>
</feature>
<feature type="region of interest" description="Flexible loop" evidence="10">
    <location>
        <begin position="99"/>
        <end position="109"/>
    </location>
</feature>
<keyword evidence="6 10" id="KW-0547">Nucleotide-binding</keyword>
<comment type="similarity">
    <text evidence="2 10 11">Belongs to the AdoMet synthase family.</text>
</comment>
<feature type="binding site" evidence="10">
    <location>
        <position position="269"/>
    </location>
    <ligand>
        <name>ATP</name>
        <dbReference type="ChEBI" id="CHEBI:30616"/>
        <note>ligand shared between two neighboring subunits</note>
    </ligand>
</feature>
<evidence type="ECO:0000313" key="16">
    <source>
        <dbReference type="Proteomes" id="UP001056834"/>
    </source>
</evidence>
<dbReference type="Proteomes" id="UP001056834">
    <property type="component" value="Chromosome"/>
</dbReference>